<keyword evidence="5" id="KW-1185">Reference proteome</keyword>
<dbReference type="AlphaFoldDB" id="A0A835I587"/>
<comment type="caution">
    <text evidence="4">The sequence shown here is derived from an EMBL/GenBank/DDBJ whole genome shotgun (WGS) entry which is preliminary data.</text>
</comment>
<evidence type="ECO:0000256" key="2">
    <source>
        <dbReference type="ARBA" id="ARBA00022737"/>
    </source>
</evidence>
<evidence type="ECO:0000313" key="5">
    <source>
        <dbReference type="Proteomes" id="UP000631114"/>
    </source>
</evidence>
<dbReference type="InterPro" id="IPR011990">
    <property type="entry name" value="TPR-like_helical_dom_sf"/>
</dbReference>
<comment type="similarity">
    <text evidence="1">Belongs to the PPR family. P subfamily.</text>
</comment>
<name>A0A835I587_9MAGN</name>
<gene>
    <name evidence="4" type="ORF">IFM89_022037</name>
</gene>
<sequence>MRNFDLSPENAKVVLVPLPITTHDVVGSELEVREGGCGEKERIPQGLGDLSSEALDYIRTLKSELAIVEKVFDELRKRGVSPNSCSFNVMIGGHCRAGSGVSEVERWLKAMFEKGYFLDNGECTLVVDFFCKMGCAGKWGSIKQAFEVLKEMVRKGWKPNVYMHTTLIDGLCKKGWTEKAFRLFLKLVRSDSYKPNVHTYTAVIVTN</sequence>
<dbReference type="Pfam" id="PF13812">
    <property type="entry name" value="PPR_3"/>
    <property type="match status" value="1"/>
</dbReference>
<dbReference type="NCBIfam" id="TIGR00756">
    <property type="entry name" value="PPR"/>
    <property type="match status" value="3"/>
</dbReference>
<dbReference type="Proteomes" id="UP000631114">
    <property type="component" value="Unassembled WGS sequence"/>
</dbReference>
<reference evidence="4 5" key="1">
    <citation type="submission" date="2020-10" db="EMBL/GenBank/DDBJ databases">
        <title>The Coptis chinensis genome and diversification of protoberbering-type alkaloids.</title>
        <authorList>
            <person name="Wang B."/>
            <person name="Shu S."/>
            <person name="Song C."/>
            <person name="Liu Y."/>
        </authorList>
    </citation>
    <scope>NUCLEOTIDE SEQUENCE [LARGE SCALE GENOMIC DNA]</scope>
    <source>
        <strain evidence="4">HL-2020</strain>
        <tissue evidence="4">Leaf</tissue>
    </source>
</reference>
<accession>A0A835I587</accession>
<feature type="repeat" description="PPR" evidence="3">
    <location>
        <begin position="160"/>
        <end position="195"/>
    </location>
</feature>
<protein>
    <recommendedName>
        <fullName evidence="6">Pentatricopeptide repeat-containing protein</fullName>
    </recommendedName>
</protein>
<dbReference type="Gene3D" id="1.25.40.10">
    <property type="entry name" value="Tetratricopeptide repeat domain"/>
    <property type="match status" value="2"/>
</dbReference>
<evidence type="ECO:0000313" key="4">
    <source>
        <dbReference type="EMBL" id="KAF9610367.1"/>
    </source>
</evidence>
<evidence type="ECO:0000256" key="1">
    <source>
        <dbReference type="ARBA" id="ARBA00007626"/>
    </source>
</evidence>
<evidence type="ECO:0000256" key="3">
    <source>
        <dbReference type="PROSITE-ProRule" id="PRU00708"/>
    </source>
</evidence>
<dbReference type="InterPro" id="IPR002885">
    <property type="entry name" value="PPR_rpt"/>
</dbReference>
<evidence type="ECO:0008006" key="6">
    <source>
        <dbReference type="Google" id="ProtNLM"/>
    </source>
</evidence>
<proteinExistence type="inferred from homology"/>
<dbReference type="PROSITE" id="PS51375">
    <property type="entry name" value="PPR"/>
    <property type="match status" value="2"/>
</dbReference>
<dbReference type="EMBL" id="JADFTS010000004">
    <property type="protein sequence ID" value="KAF9610367.1"/>
    <property type="molecule type" value="Genomic_DNA"/>
</dbReference>
<keyword evidence="2" id="KW-0677">Repeat</keyword>
<dbReference type="Pfam" id="PF12854">
    <property type="entry name" value="PPR_1"/>
    <property type="match status" value="1"/>
</dbReference>
<dbReference type="PANTHER" id="PTHR47941">
    <property type="entry name" value="PENTATRICOPEPTIDE REPEAT-CONTAINING PROTEIN 3, MITOCHONDRIAL"/>
    <property type="match status" value="1"/>
</dbReference>
<feature type="repeat" description="PPR" evidence="3">
    <location>
        <begin position="83"/>
        <end position="118"/>
    </location>
</feature>
<organism evidence="4 5">
    <name type="scientific">Coptis chinensis</name>
    <dbReference type="NCBI Taxonomy" id="261450"/>
    <lineage>
        <taxon>Eukaryota</taxon>
        <taxon>Viridiplantae</taxon>
        <taxon>Streptophyta</taxon>
        <taxon>Embryophyta</taxon>
        <taxon>Tracheophyta</taxon>
        <taxon>Spermatophyta</taxon>
        <taxon>Magnoliopsida</taxon>
        <taxon>Ranunculales</taxon>
        <taxon>Ranunculaceae</taxon>
        <taxon>Coptidoideae</taxon>
        <taxon>Coptis</taxon>
    </lineage>
</organism>
<dbReference type="OrthoDB" id="185373at2759"/>